<sequence>MTRILLLALALAAAPIVAAPAMADTVSKPATPLQTTTSTRSPAAGLNLLAAPREGAPVVRVSRMGSGSWVCSPAGFGQRSRCYRN</sequence>
<gene>
    <name evidence="2" type="ORF">HCU73_13730</name>
</gene>
<comment type="caution">
    <text evidence="2">The sequence shown here is derived from an EMBL/GenBank/DDBJ whole genome shotgun (WGS) entry which is preliminary data.</text>
</comment>
<keyword evidence="1" id="KW-0732">Signal</keyword>
<feature type="signal peptide" evidence="1">
    <location>
        <begin position="1"/>
        <end position="23"/>
    </location>
</feature>
<evidence type="ECO:0000313" key="3">
    <source>
        <dbReference type="Proteomes" id="UP000526408"/>
    </source>
</evidence>
<accession>A0A7X6H091</accession>
<dbReference type="AlphaFoldDB" id="A0A7X6H091"/>
<organism evidence="2 3">
    <name type="scientific">Roseicyclus persicicus</name>
    <dbReference type="NCBI Taxonomy" id="2650661"/>
    <lineage>
        <taxon>Bacteria</taxon>
        <taxon>Pseudomonadati</taxon>
        <taxon>Pseudomonadota</taxon>
        <taxon>Alphaproteobacteria</taxon>
        <taxon>Rhodobacterales</taxon>
        <taxon>Roseobacteraceae</taxon>
        <taxon>Roseicyclus</taxon>
    </lineage>
</organism>
<dbReference type="RefSeq" id="WP_168624026.1">
    <property type="nucleotide sequence ID" value="NZ_JAAZQQ010000004.1"/>
</dbReference>
<dbReference type="EMBL" id="JAAZQQ010000004">
    <property type="protein sequence ID" value="NKX45651.1"/>
    <property type="molecule type" value="Genomic_DNA"/>
</dbReference>
<keyword evidence="3" id="KW-1185">Reference proteome</keyword>
<reference evidence="2 3" key="1">
    <citation type="submission" date="2020-04" db="EMBL/GenBank/DDBJ databases">
        <authorList>
            <person name="Yoon J."/>
        </authorList>
    </citation>
    <scope>NUCLEOTIDE SEQUENCE [LARGE SCALE GENOMIC DNA]</scope>
    <source>
        <strain evidence="2 3">KMU-115</strain>
    </source>
</reference>
<proteinExistence type="predicted"/>
<name>A0A7X6H091_9RHOB</name>
<protein>
    <submittedName>
        <fullName evidence="2">Uncharacterized protein</fullName>
    </submittedName>
</protein>
<evidence type="ECO:0000256" key="1">
    <source>
        <dbReference type="SAM" id="SignalP"/>
    </source>
</evidence>
<dbReference type="Proteomes" id="UP000526408">
    <property type="component" value="Unassembled WGS sequence"/>
</dbReference>
<evidence type="ECO:0000313" key="2">
    <source>
        <dbReference type="EMBL" id="NKX45651.1"/>
    </source>
</evidence>
<feature type="chain" id="PRO_5030927689" evidence="1">
    <location>
        <begin position="24"/>
        <end position="85"/>
    </location>
</feature>